<protein>
    <recommendedName>
        <fullName evidence="3 5">Regulatory protein RecX</fullName>
    </recommendedName>
</protein>
<name>A0A520MDU0_9GAMM</name>
<proteinExistence type="inferred from homology"/>
<reference evidence="8 9" key="1">
    <citation type="submission" date="2019-02" db="EMBL/GenBank/DDBJ databases">
        <title>Prokaryotic population dynamics and viral predation in marine succession experiment using metagenomics: the confinement effect.</title>
        <authorList>
            <person name="Haro-Moreno J.M."/>
            <person name="Rodriguez-Valera F."/>
            <person name="Lopez-Perez M."/>
        </authorList>
    </citation>
    <scope>NUCLEOTIDE SEQUENCE [LARGE SCALE GENOMIC DNA]</scope>
    <source>
        <strain evidence="8">MED-G170</strain>
    </source>
</reference>
<dbReference type="HAMAP" id="MF_01114">
    <property type="entry name" value="RecX"/>
    <property type="match status" value="1"/>
</dbReference>
<evidence type="ECO:0000256" key="2">
    <source>
        <dbReference type="ARBA" id="ARBA00009695"/>
    </source>
</evidence>
<feature type="domain" description="RecX second three-helical" evidence="6">
    <location>
        <begin position="58"/>
        <end position="93"/>
    </location>
</feature>
<comment type="function">
    <text evidence="5">Modulates RecA activity.</text>
</comment>
<dbReference type="EMBL" id="SHBP01000013">
    <property type="protein sequence ID" value="RZO19351.1"/>
    <property type="molecule type" value="Genomic_DNA"/>
</dbReference>
<dbReference type="PANTHER" id="PTHR33602:SF1">
    <property type="entry name" value="REGULATORY PROTEIN RECX FAMILY PROTEIN"/>
    <property type="match status" value="1"/>
</dbReference>
<feature type="domain" description="RecX third three-helical" evidence="7">
    <location>
        <begin position="102"/>
        <end position="149"/>
    </location>
</feature>
<evidence type="ECO:0000313" key="9">
    <source>
        <dbReference type="Proteomes" id="UP000315889"/>
    </source>
</evidence>
<evidence type="ECO:0000256" key="1">
    <source>
        <dbReference type="ARBA" id="ARBA00004496"/>
    </source>
</evidence>
<keyword evidence="4 5" id="KW-0963">Cytoplasm</keyword>
<evidence type="ECO:0000313" key="8">
    <source>
        <dbReference type="EMBL" id="RZO19351.1"/>
    </source>
</evidence>
<evidence type="ECO:0000256" key="5">
    <source>
        <dbReference type="HAMAP-Rule" id="MF_01114"/>
    </source>
</evidence>
<organism evidence="8 9">
    <name type="scientific">SAR92 clade bacterium</name>
    <dbReference type="NCBI Taxonomy" id="2315479"/>
    <lineage>
        <taxon>Bacteria</taxon>
        <taxon>Pseudomonadati</taxon>
        <taxon>Pseudomonadota</taxon>
        <taxon>Gammaproteobacteria</taxon>
        <taxon>Cellvibrionales</taxon>
        <taxon>Porticoccaceae</taxon>
        <taxon>SAR92 clade</taxon>
    </lineage>
</organism>
<comment type="subcellular location">
    <subcellularLocation>
        <location evidence="1 5">Cytoplasm</location>
    </subcellularLocation>
</comment>
<evidence type="ECO:0000256" key="4">
    <source>
        <dbReference type="ARBA" id="ARBA00022490"/>
    </source>
</evidence>
<dbReference type="Gene3D" id="1.10.10.10">
    <property type="entry name" value="Winged helix-like DNA-binding domain superfamily/Winged helix DNA-binding domain"/>
    <property type="match status" value="3"/>
</dbReference>
<dbReference type="InterPro" id="IPR036388">
    <property type="entry name" value="WH-like_DNA-bd_sf"/>
</dbReference>
<gene>
    <name evidence="5" type="primary">recX</name>
    <name evidence="8" type="ORF">EVB03_08230</name>
</gene>
<evidence type="ECO:0000259" key="7">
    <source>
        <dbReference type="Pfam" id="PF21981"/>
    </source>
</evidence>
<dbReference type="Pfam" id="PF21981">
    <property type="entry name" value="RecX_HTH3"/>
    <property type="match status" value="1"/>
</dbReference>
<evidence type="ECO:0000256" key="3">
    <source>
        <dbReference type="ARBA" id="ARBA00018111"/>
    </source>
</evidence>
<dbReference type="Proteomes" id="UP000315889">
    <property type="component" value="Unassembled WGS sequence"/>
</dbReference>
<dbReference type="InterPro" id="IPR003783">
    <property type="entry name" value="Regulatory_RecX"/>
</dbReference>
<evidence type="ECO:0000259" key="6">
    <source>
        <dbReference type="Pfam" id="PF02631"/>
    </source>
</evidence>
<sequence>MKDIGVITPAKLRNAAMDLLTGREFSRAELRSKLSKRFENHSGIDDVLDQLCDDGLQSDSRFTNAFVRSRVSRGQGLARIRMDIREKGIDQELLTRILSEQEVDWFELARDVARRKFGNEEAKDQKAKAKRVRFLQYRGFNFDQIKYALAVEVTD</sequence>
<dbReference type="AlphaFoldDB" id="A0A520MDU0"/>
<dbReference type="Pfam" id="PF02631">
    <property type="entry name" value="RecX_HTH2"/>
    <property type="match status" value="1"/>
</dbReference>
<accession>A0A520MDU0</accession>
<dbReference type="GO" id="GO:0005737">
    <property type="term" value="C:cytoplasm"/>
    <property type="evidence" value="ECO:0007669"/>
    <property type="project" value="UniProtKB-SubCell"/>
</dbReference>
<dbReference type="PANTHER" id="PTHR33602">
    <property type="entry name" value="REGULATORY PROTEIN RECX FAMILY PROTEIN"/>
    <property type="match status" value="1"/>
</dbReference>
<dbReference type="InterPro" id="IPR053924">
    <property type="entry name" value="RecX_HTH_2nd"/>
</dbReference>
<comment type="similarity">
    <text evidence="2 5">Belongs to the RecX family.</text>
</comment>
<dbReference type="GO" id="GO:0006282">
    <property type="term" value="P:regulation of DNA repair"/>
    <property type="evidence" value="ECO:0007669"/>
    <property type="project" value="UniProtKB-UniRule"/>
</dbReference>
<dbReference type="InterPro" id="IPR053925">
    <property type="entry name" value="RecX_HTH_3rd"/>
</dbReference>
<comment type="caution">
    <text evidence="8">The sequence shown here is derived from an EMBL/GenBank/DDBJ whole genome shotgun (WGS) entry which is preliminary data.</text>
</comment>